<gene>
    <name evidence="2" type="ORF">PIB30_075457</name>
</gene>
<accession>A0ABU6QR60</accession>
<organism evidence="2 3">
    <name type="scientific">Stylosanthes scabra</name>
    <dbReference type="NCBI Taxonomy" id="79078"/>
    <lineage>
        <taxon>Eukaryota</taxon>
        <taxon>Viridiplantae</taxon>
        <taxon>Streptophyta</taxon>
        <taxon>Embryophyta</taxon>
        <taxon>Tracheophyta</taxon>
        <taxon>Spermatophyta</taxon>
        <taxon>Magnoliopsida</taxon>
        <taxon>eudicotyledons</taxon>
        <taxon>Gunneridae</taxon>
        <taxon>Pentapetalae</taxon>
        <taxon>rosids</taxon>
        <taxon>fabids</taxon>
        <taxon>Fabales</taxon>
        <taxon>Fabaceae</taxon>
        <taxon>Papilionoideae</taxon>
        <taxon>50 kb inversion clade</taxon>
        <taxon>dalbergioids sensu lato</taxon>
        <taxon>Dalbergieae</taxon>
        <taxon>Pterocarpus clade</taxon>
        <taxon>Stylosanthes</taxon>
    </lineage>
</organism>
<name>A0ABU6QR60_9FABA</name>
<feature type="domain" description="PB1-like" evidence="1">
    <location>
        <begin position="85"/>
        <end position="187"/>
    </location>
</feature>
<keyword evidence="3" id="KW-1185">Reference proteome</keyword>
<dbReference type="EMBL" id="JASCZI010000962">
    <property type="protein sequence ID" value="MED6113940.1"/>
    <property type="molecule type" value="Genomic_DNA"/>
</dbReference>
<evidence type="ECO:0000259" key="1">
    <source>
        <dbReference type="Pfam" id="PF26130"/>
    </source>
</evidence>
<evidence type="ECO:0000313" key="2">
    <source>
        <dbReference type="EMBL" id="MED6113940.1"/>
    </source>
</evidence>
<protein>
    <recommendedName>
        <fullName evidence="1">PB1-like domain-containing protein</fullName>
    </recommendedName>
</protein>
<dbReference type="Pfam" id="PF26130">
    <property type="entry name" value="PB1-like"/>
    <property type="match status" value="1"/>
</dbReference>
<evidence type="ECO:0000313" key="3">
    <source>
        <dbReference type="Proteomes" id="UP001341840"/>
    </source>
</evidence>
<proteinExistence type="predicted"/>
<dbReference type="Proteomes" id="UP001341840">
    <property type="component" value="Unassembled WGS sequence"/>
</dbReference>
<comment type="caution">
    <text evidence="2">The sequence shown here is derived from an EMBL/GenBank/DDBJ whole genome shotgun (WGS) entry which is preliminary data.</text>
</comment>
<reference evidence="2 3" key="1">
    <citation type="journal article" date="2023" name="Plants (Basel)">
        <title>Bridging the Gap: Combining Genomics and Transcriptomics Approaches to Understand Stylosanthes scabra, an Orphan Legume from the Brazilian Caatinga.</title>
        <authorList>
            <person name="Ferreira-Neto J.R.C."/>
            <person name="da Silva M.D."/>
            <person name="Binneck E."/>
            <person name="de Melo N.F."/>
            <person name="da Silva R.H."/>
            <person name="de Melo A.L.T.M."/>
            <person name="Pandolfi V."/>
            <person name="Bustamante F.O."/>
            <person name="Brasileiro-Vidal A.C."/>
            <person name="Benko-Iseppon A.M."/>
        </authorList>
    </citation>
    <scope>NUCLEOTIDE SEQUENCE [LARGE SCALE GENOMIC DNA]</scope>
    <source>
        <tissue evidence="2">Leaves</tissue>
    </source>
</reference>
<sequence length="212" mass="23859">MLSHWASLGFLFNLSRVKSKAYATPFVEPVELVDMDENRAHVDQTVPANCSVVDGGGTTKLVALVAVAVALRIATVIEAMESIFVKPVFHVARRFLRTEDGVYVYDDGKTEKFAPMDIDFVNYGDMVKLLQEIGYNKFKKMQWYDFAEDDLEARLHKLEGDSDINAICKHLMRNFGLTDEFYIYVEHEVDVPVPTSDEGEPNVKSVLVLASS</sequence>
<dbReference type="InterPro" id="IPR058594">
    <property type="entry name" value="PB1-like_dom_pln"/>
</dbReference>